<organism evidence="1 2">
    <name type="scientific">Pararobbsia alpina</name>
    <dbReference type="NCBI Taxonomy" id="621374"/>
    <lineage>
        <taxon>Bacteria</taxon>
        <taxon>Pseudomonadati</taxon>
        <taxon>Pseudomonadota</taxon>
        <taxon>Betaproteobacteria</taxon>
        <taxon>Burkholderiales</taxon>
        <taxon>Burkholderiaceae</taxon>
        <taxon>Pararobbsia</taxon>
    </lineage>
</organism>
<name>A0A6S7BXX8_9BURK</name>
<evidence type="ECO:0000313" key="1">
    <source>
        <dbReference type="EMBL" id="CAB3797221.1"/>
    </source>
</evidence>
<dbReference type="Proteomes" id="UP000494115">
    <property type="component" value="Unassembled WGS sequence"/>
</dbReference>
<accession>A0A6S7BXX8</accession>
<evidence type="ECO:0000313" key="2">
    <source>
        <dbReference type="Proteomes" id="UP000494115"/>
    </source>
</evidence>
<proteinExistence type="predicted"/>
<dbReference type="AlphaFoldDB" id="A0A6S7BXX8"/>
<dbReference type="EMBL" id="CADIKM010000025">
    <property type="protein sequence ID" value="CAB3797221.1"/>
    <property type="molecule type" value="Genomic_DNA"/>
</dbReference>
<gene>
    <name evidence="1" type="ORF">LMG28138_04213</name>
</gene>
<sequence length="63" mass="6752">MARSELGAVTAGKLMIDRGAHGMMGSCEAIYKSLAVVLVKLCNLPSTDVSDSELIALFPHEFR</sequence>
<protein>
    <submittedName>
        <fullName evidence="1">Uncharacterized protein</fullName>
    </submittedName>
</protein>
<keyword evidence="2" id="KW-1185">Reference proteome</keyword>
<reference evidence="1 2" key="1">
    <citation type="submission" date="2020-04" db="EMBL/GenBank/DDBJ databases">
        <authorList>
            <person name="De Canck E."/>
        </authorList>
    </citation>
    <scope>NUCLEOTIDE SEQUENCE [LARGE SCALE GENOMIC DNA]</scope>
    <source>
        <strain evidence="1 2">LMG 28138</strain>
    </source>
</reference>